<feature type="transmembrane region" description="Helical" evidence="1">
    <location>
        <begin position="123"/>
        <end position="147"/>
    </location>
</feature>
<comment type="caution">
    <text evidence="2">The sequence shown here is derived from an EMBL/GenBank/DDBJ whole genome shotgun (WGS) entry which is preliminary data.</text>
</comment>
<feature type="transmembrane region" description="Helical" evidence="1">
    <location>
        <begin position="190"/>
        <end position="211"/>
    </location>
</feature>
<feature type="transmembrane region" description="Helical" evidence="1">
    <location>
        <begin position="159"/>
        <end position="178"/>
    </location>
</feature>
<dbReference type="AlphaFoldDB" id="A0A7X1FY30"/>
<proteinExistence type="predicted"/>
<keyword evidence="1" id="KW-1133">Transmembrane helix</keyword>
<evidence type="ECO:0000256" key="1">
    <source>
        <dbReference type="SAM" id="Phobius"/>
    </source>
</evidence>
<gene>
    <name evidence="2" type="ORF">H7F53_04920</name>
</gene>
<dbReference type="EMBL" id="JACLAX010000003">
    <property type="protein sequence ID" value="MBC2668482.1"/>
    <property type="molecule type" value="Genomic_DNA"/>
</dbReference>
<dbReference type="Proteomes" id="UP000551327">
    <property type="component" value="Unassembled WGS sequence"/>
</dbReference>
<evidence type="ECO:0000313" key="2">
    <source>
        <dbReference type="EMBL" id="MBC2668482.1"/>
    </source>
</evidence>
<name>A0A7X1FY30_9SPHN</name>
<protein>
    <submittedName>
        <fullName evidence="2">DUF1109 domain-containing protein</fullName>
    </submittedName>
</protein>
<keyword evidence="3" id="KW-1185">Reference proteome</keyword>
<sequence>MTDLDNLVDRLAAQHRRTPPLGLPSRVANAALLGGAVTLALVFIWGLRPDLAAASATSGFWIKLGFGAGFAVAGLAGLEALFRPERPMPRRLWLAAIPVAVIVFAAIREVATVPVTQLGALWLGKTALVCPFSIAALAAVPAMALILAGKRSAPTRLRLAGGVIGLASGGISATLYALHCPETGMLFVATWYLIGIVLATGIGAICGPRLLRW</sequence>
<dbReference type="RefSeq" id="WP_185678351.1">
    <property type="nucleotide sequence ID" value="NZ_JACLAX010000003.1"/>
</dbReference>
<accession>A0A7X1FY30</accession>
<organism evidence="2 3">
    <name type="scientific">Novosphingobium piscinae</name>
    <dbReference type="NCBI Taxonomy" id="1507448"/>
    <lineage>
        <taxon>Bacteria</taxon>
        <taxon>Pseudomonadati</taxon>
        <taxon>Pseudomonadota</taxon>
        <taxon>Alphaproteobacteria</taxon>
        <taxon>Sphingomonadales</taxon>
        <taxon>Sphingomonadaceae</taxon>
        <taxon>Novosphingobium</taxon>
    </lineage>
</organism>
<feature type="transmembrane region" description="Helical" evidence="1">
    <location>
        <begin position="27"/>
        <end position="48"/>
    </location>
</feature>
<feature type="transmembrane region" description="Helical" evidence="1">
    <location>
        <begin position="92"/>
        <end position="111"/>
    </location>
</feature>
<dbReference type="InterPro" id="IPR009495">
    <property type="entry name" value="NrsF"/>
</dbReference>
<keyword evidence="1" id="KW-0472">Membrane</keyword>
<keyword evidence="1" id="KW-0812">Transmembrane</keyword>
<feature type="transmembrane region" description="Helical" evidence="1">
    <location>
        <begin position="60"/>
        <end position="80"/>
    </location>
</feature>
<dbReference type="Pfam" id="PF06532">
    <property type="entry name" value="NrsF"/>
    <property type="match status" value="1"/>
</dbReference>
<evidence type="ECO:0000313" key="3">
    <source>
        <dbReference type="Proteomes" id="UP000551327"/>
    </source>
</evidence>
<reference evidence="2 3" key="1">
    <citation type="submission" date="2020-08" db="EMBL/GenBank/DDBJ databases">
        <title>The genome sequence of type strain Novosphingobium piscinae KCTC 42194.</title>
        <authorList>
            <person name="Liu Y."/>
        </authorList>
    </citation>
    <scope>NUCLEOTIDE SEQUENCE [LARGE SCALE GENOMIC DNA]</scope>
    <source>
        <strain evidence="2 3">KCTC 42194</strain>
    </source>
</reference>